<feature type="compositionally biased region" description="Low complexity" evidence="1">
    <location>
        <begin position="36"/>
        <end position="59"/>
    </location>
</feature>
<feature type="compositionally biased region" description="Basic and acidic residues" evidence="1">
    <location>
        <begin position="463"/>
        <end position="472"/>
    </location>
</feature>
<feature type="compositionally biased region" description="Polar residues" evidence="1">
    <location>
        <begin position="1"/>
        <end position="12"/>
    </location>
</feature>
<feature type="compositionally biased region" description="Low complexity" evidence="1">
    <location>
        <begin position="200"/>
        <end position="211"/>
    </location>
</feature>
<dbReference type="RefSeq" id="XP_025596582.1">
    <property type="nucleotide sequence ID" value="XM_025744323.1"/>
</dbReference>
<proteinExistence type="predicted"/>
<feature type="region of interest" description="Disordered" evidence="1">
    <location>
        <begin position="397"/>
        <end position="647"/>
    </location>
</feature>
<name>A0A316Z803_9BASI</name>
<dbReference type="Proteomes" id="UP000245946">
    <property type="component" value="Unassembled WGS sequence"/>
</dbReference>
<dbReference type="GeneID" id="37271867"/>
<gene>
    <name evidence="2" type="ORF">FA09DRAFT_340492</name>
</gene>
<protein>
    <submittedName>
        <fullName evidence="2">Uncharacterized protein</fullName>
    </submittedName>
</protein>
<dbReference type="EMBL" id="KZ819300">
    <property type="protein sequence ID" value="PWN96303.1"/>
    <property type="molecule type" value="Genomic_DNA"/>
</dbReference>
<accession>A0A316Z803</accession>
<feature type="region of interest" description="Disordered" evidence="1">
    <location>
        <begin position="1"/>
        <end position="110"/>
    </location>
</feature>
<keyword evidence="3" id="KW-1185">Reference proteome</keyword>
<dbReference type="AlphaFoldDB" id="A0A316Z803"/>
<feature type="region of interest" description="Disordered" evidence="1">
    <location>
        <begin position="150"/>
        <end position="183"/>
    </location>
</feature>
<feature type="compositionally biased region" description="Low complexity" evidence="1">
    <location>
        <begin position="98"/>
        <end position="110"/>
    </location>
</feature>
<reference evidence="2 3" key="1">
    <citation type="journal article" date="2018" name="Mol. Biol. Evol.">
        <title>Broad Genomic Sampling Reveals a Smut Pathogenic Ancestry of the Fungal Clade Ustilaginomycotina.</title>
        <authorList>
            <person name="Kijpornyongpan T."/>
            <person name="Mondo S.J."/>
            <person name="Barry K."/>
            <person name="Sandor L."/>
            <person name="Lee J."/>
            <person name="Lipzen A."/>
            <person name="Pangilinan J."/>
            <person name="LaButti K."/>
            <person name="Hainaut M."/>
            <person name="Henrissat B."/>
            <person name="Grigoriev I.V."/>
            <person name="Spatafora J.W."/>
            <person name="Aime M.C."/>
        </authorList>
    </citation>
    <scope>NUCLEOTIDE SEQUENCE [LARGE SCALE GENOMIC DNA]</scope>
    <source>
        <strain evidence="2 3">MCA 4186</strain>
    </source>
</reference>
<feature type="region of interest" description="Disordered" evidence="1">
    <location>
        <begin position="194"/>
        <end position="213"/>
    </location>
</feature>
<feature type="compositionally biased region" description="Low complexity" evidence="1">
    <location>
        <begin position="497"/>
        <end position="518"/>
    </location>
</feature>
<evidence type="ECO:0000313" key="3">
    <source>
        <dbReference type="Proteomes" id="UP000245946"/>
    </source>
</evidence>
<organism evidence="2 3">
    <name type="scientific">Tilletiopsis washingtonensis</name>
    <dbReference type="NCBI Taxonomy" id="58919"/>
    <lineage>
        <taxon>Eukaryota</taxon>
        <taxon>Fungi</taxon>
        <taxon>Dikarya</taxon>
        <taxon>Basidiomycota</taxon>
        <taxon>Ustilaginomycotina</taxon>
        <taxon>Exobasidiomycetes</taxon>
        <taxon>Entylomatales</taxon>
        <taxon>Entylomatales incertae sedis</taxon>
        <taxon>Tilletiopsis</taxon>
    </lineage>
</organism>
<feature type="compositionally biased region" description="Low complexity" evidence="1">
    <location>
        <begin position="473"/>
        <end position="486"/>
    </location>
</feature>
<evidence type="ECO:0000256" key="1">
    <source>
        <dbReference type="SAM" id="MobiDB-lite"/>
    </source>
</evidence>
<feature type="compositionally biased region" description="Basic and acidic residues" evidence="1">
    <location>
        <begin position="523"/>
        <end position="536"/>
    </location>
</feature>
<feature type="compositionally biased region" description="Polar residues" evidence="1">
    <location>
        <begin position="609"/>
        <end position="619"/>
    </location>
</feature>
<feature type="compositionally biased region" description="Low complexity" evidence="1">
    <location>
        <begin position="629"/>
        <end position="640"/>
    </location>
</feature>
<feature type="compositionally biased region" description="Low complexity" evidence="1">
    <location>
        <begin position="428"/>
        <end position="456"/>
    </location>
</feature>
<evidence type="ECO:0000313" key="2">
    <source>
        <dbReference type="EMBL" id="PWN96303.1"/>
    </source>
</evidence>
<feature type="compositionally biased region" description="Polar residues" evidence="1">
    <location>
        <begin position="399"/>
        <end position="415"/>
    </location>
</feature>
<sequence length="647" mass="66167">MQASGSFSSTRSGKPRPADIISSRVSASEARPWPSPSFNSSLSLDSAMASADGSSTSADPLRPSSKAFALRSPISIDGLPPTPVTAGLKLSPIDGSKPDSQSSSSHGGVQQRMRLPGLSVMLNVDSPPPSAQPELYSSEQEVLADGEMQAPPALRPSATGVFSGQPAEWTTGSGSMAPPAAPRLRTGALPMIRRGTWHPSSSSGSNSWRSMPSDEKVEGLGLQLHGGDSPMAAEMSGLALVGGDMTPRLPSLSSPLATPTLHSWGAPVMPGAPRLSSGRFESTVPSSPISPALDARWQAPLRFDSTPFAAESAAPMSSWTPRAVRAAEMERERTVCIEGGMPRMEGVRGLGIDFEYAPSNAAAGPSRLGRGVVAQPPLRDVMQEDAPAAIRRTPALVRTLSSSSPGVGPTRSSGLTPHVEKTRLTPYSSASRSKNNASPPSAATAAGATAGAESPSLRTQSKARSDLLRERAMAAAASLPADGSAAHVSSPTASKNKGASSGRPGSAPTSASAATASPPKRRGLSERKATSNRDGDMSPWGVFDLGSTDDGAWTPLGPPTACGGAVKGEVSSAKAPAARASHEPRGKENVGPSGKQRRAAGSSEPGSKAQGNTAKQGSARSARKDVFGSTSPTETTAAAARRFVSMR</sequence>
<dbReference type="OrthoDB" id="3366292at2759"/>